<dbReference type="AlphaFoldDB" id="A0A2Z3RVB2"/>
<evidence type="ECO:0008006" key="3">
    <source>
        <dbReference type="Google" id="ProtNLM"/>
    </source>
</evidence>
<name>A0A2Z3RVB2_9MICO</name>
<reference evidence="1 2" key="1">
    <citation type="submission" date="2017-10" db="EMBL/GenBank/DDBJ databases">
        <title>Genome of an Actinobacterium that displays light-enhanced growth.</title>
        <authorList>
            <person name="Maresca J.A."/>
            <person name="Hempel P."/>
            <person name="Shevchenko O."/>
            <person name="Miller K.J."/>
            <person name="Hahn M.W."/>
        </authorList>
    </citation>
    <scope>NUCLEOTIDE SEQUENCE [LARGE SCALE GENOMIC DNA]</scope>
    <source>
        <strain evidence="1 2">MWH-Mo1</strain>
    </source>
</reference>
<evidence type="ECO:0000313" key="2">
    <source>
        <dbReference type="Proteomes" id="UP000246894"/>
    </source>
</evidence>
<protein>
    <recommendedName>
        <fullName evidence="3">DUF3800 domain-containing protein</fullName>
    </recommendedName>
</protein>
<keyword evidence="2" id="KW-1185">Reference proteome</keyword>
<dbReference type="KEGG" id="aum:AURMO_00236"/>
<dbReference type="EMBL" id="CP023994">
    <property type="protein sequence ID" value="AWR20855.1"/>
    <property type="molecule type" value="Genomic_DNA"/>
</dbReference>
<accession>A0A2Z3RVB2</accession>
<dbReference type="Proteomes" id="UP000246894">
    <property type="component" value="Chromosome"/>
</dbReference>
<evidence type="ECO:0000313" key="1">
    <source>
        <dbReference type="EMBL" id="AWR20855.1"/>
    </source>
</evidence>
<organism evidence="1 2">
    <name type="scientific">Aurantimicrobium photophilum</name>
    <dbReference type="NCBI Taxonomy" id="1987356"/>
    <lineage>
        <taxon>Bacteria</taxon>
        <taxon>Bacillati</taxon>
        <taxon>Actinomycetota</taxon>
        <taxon>Actinomycetes</taxon>
        <taxon>Micrococcales</taxon>
        <taxon>Microbacteriaceae</taxon>
        <taxon>Aurantimicrobium</taxon>
    </lineage>
</organism>
<sequence>MAFKRADKVFVDESKERGYFLVATSSEINTLRDSDKALRKLLKTGQRRLHFKSESDSRRREILSVMSRLDLSVTVFVCQGLSEKEARALCLKALIGMAVDSEIFSLVIERDESIVQADRRVIAGILLAQETSLQYSLVGPHEHPLLWVSDAVAWSFNSGGDWLRRSSPIVDEVIYLT</sequence>
<dbReference type="OrthoDB" id="5188615at2"/>
<proteinExistence type="predicted"/>
<gene>
    <name evidence="1" type="ORF">AURMO_00236</name>
</gene>